<organism evidence="2 3">
    <name type="scientific">Winogradskyella pacifica</name>
    <dbReference type="NCBI Taxonomy" id="664642"/>
    <lineage>
        <taxon>Bacteria</taxon>
        <taxon>Pseudomonadati</taxon>
        <taxon>Bacteroidota</taxon>
        <taxon>Flavobacteriia</taxon>
        <taxon>Flavobacteriales</taxon>
        <taxon>Flavobacteriaceae</taxon>
        <taxon>Winogradskyella</taxon>
    </lineage>
</organism>
<feature type="chain" id="PRO_5017763060" evidence="1">
    <location>
        <begin position="20"/>
        <end position="366"/>
    </location>
</feature>
<proteinExistence type="predicted"/>
<accession>A0A3D9MYD4</accession>
<dbReference type="Proteomes" id="UP000256919">
    <property type="component" value="Unassembled WGS sequence"/>
</dbReference>
<name>A0A3D9MYD4_9FLAO</name>
<feature type="signal peptide" evidence="1">
    <location>
        <begin position="1"/>
        <end position="19"/>
    </location>
</feature>
<dbReference type="AlphaFoldDB" id="A0A3D9MYD4"/>
<dbReference type="RefSeq" id="WP_115809522.1">
    <property type="nucleotide sequence ID" value="NZ_QREI01000003.1"/>
</dbReference>
<comment type="caution">
    <text evidence="2">The sequence shown here is derived from an EMBL/GenBank/DDBJ whole genome shotgun (WGS) entry which is preliminary data.</text>
</comment>
<sequence length="366" mass="43117">MIKTKFLLIAFTFSISALHSQNLLKSLYNLDTFPKEMEKSKVFIENTCSDILIYNYISGGNGSFQFDIKTTNELEIKLPVLNDLILKFLDPTTKEPFLNYTFHVDYSFKYNDYYDEFELNDNTFSLFSLFDLATYYYDLDEYSLVNKMLLIYKPELDYKTKRIQFFEILAKAFEIEDISDFKSIANNDENEDLFDREVEAFMLDAILEEIDNETINSQLFDYFILDKNSKTKTENNLVKLFNNKHIVNDIETNILQPKLTIDLYQSAQLHIPENYLTTNKSDSQAFPINSIEVRIDYKNHKLIIDFKNKEAVNLTLNDAFVMHEKEETMTSKNIRLEVSESDLKFQVIKFSPHQNIDNKPYVLILN</sequence>
<evidence type="ECO:0000313" key="3">
    <source>
        <dbReference type="Proteomes" id="UP000256919"/>
    </source>
</evidence>
<evidence type="ECO:0000313" key="2">
    <source>
        <dbReference type="EMBL" id="REE25060.1"/>
    </source>
</evidence>
<dbReference type="EMBL" id="QREI01000003">
    <property type="protein sequence ID" value="REE25060.1"/>
    <property type="molecule type" value="Genomic_DNA"/>
</dbReference>
<gene>
    <name evidence="2" type="ORF">DFQ09_103368</name>
</gene>
<reference evidence="2 3" key="1">
    <citation type="submission" date="2018-07" db="EMBL/GenBank/DDBJ databases">
        <title>Genomic Encyclopedia of Type Strains, Phase III (KMG-III): the genomes of soil and plant-associated and newly described type strains.</title>
        <authorList>
            <person name="Whitman W."/>
        </authorList>
    </citation>
    <scope>NUCLEOTIDE SEQUENCE [LARGE SCALE GENOMIC DNA]</scope>
    <source>
        <strain evidence="2 3">CECT 7948</strain>
    </source>
</reference>
<protein>
    <submittedName>
        <fullName evidence="2">Uncharacterized protein</fullName>
    </submittedName>
</protein>
<keyword evidence="3" id="KW-1185">Reference proteome</keyword>
<evidence type="ECO:0000256" key="1">
    <source>
        <dbReference type="SAM" id="SignalP"/>
    </source>
</evidence>
<dbReference type="OrthoDB" id="1432356at2"/>
<keyword evidence="1" id="KW-0732">Signal</keyword>